<name>A0A5J4WYH1_9EUKA</name>
<dbReference type="Proteomes" id="UP000324800">
    <property type="component" value="Unassembled WGS sequence"/>
</dbReference>
<feature type="compositionally biased region" description="Basic residues" evidence="1">
    <location>
        <begin position="178"/>
        <end position="196"/>
    </location>
</feature>
<evidence type="ECO:0000313" key="2">
    <source>
        <dbReference type="EMBL" id="KAA6399873.1"/>
    </source>
</evidence>
<gene>
    <name evidence="2" type="ORF">EZS28_004598</name>
</gene>
<reference evidence="2 3" key="1">
    <citation type="submission" date="2019-03" db="EMBL/GenBank/DDBJ databases">
        <title>Single cell metagenomics reveals metabolic interactions within the superorganism composed of flagellate Streblomastix strix and complex community of Bacteroidetes bacteria on its surface.</title>
        <authorList>
            <person name="Treitli S.C."/>
            <person name="Kolisko M."/>
            <person name="Husnik F."/>
            <person name="Keeling P."/>
            <person name="Hampl V."/>
        </authorList>
    </citation>
    <scope>NUCLEOTIDE SEQUENCE [LARGE SCALE GENOMIC DNA]</scope>
    <source>
        <strain evidence="2">ST1C</strain>
    </source>
</reference>
<dbReference type="AlphaFoldDB" id="A0A5J4WYH1"/>
<feature type="region of interest" description="Disordered" evidence="1">
    <location>
        <begin position="113"/>
        <end position="226"/>
    </location>
</feature>
<feature type="compositionally biased region" description="Basic and acidic residues" evidence="1">
    <location>
        <begin position="113"/>
        <end position="131"/>
    </location>
</feature>
<protein>
    <submittedName>
        <fullName evidence="2">Uncharacterized protein</fullName>
    </submittedName>
</protein>
<feature type="compositionally biased region" description="Acidic residues" evidence="1">
    <location>
        <begin position="154"/>
        <end position="167"/>
    </location>
</feature>
<comment type="caution">
    <text evidence="2">The sequence shown here is derived from an EMBL/GenBank/DDBJ whole genome shotgun (WGS) entry which is preliminary data.</text>
</comment>
<proteinExistence type="predicted"/>
<evidence type="ECO:0000313" key="3">
    <source>
        <dbReference type="Proteomes" id="UP000324800"/>
    </source>
</evidence>
<dbReference type="EMBL" id="SNRW01000664">
    <property type="protein sequence ID" value="KAA6399873.1"/>
    <property type="molecule type" value="Genomic_DNA"/>
</dbReference>
<organism evidence="2 3">
    <name type="scientific">Streblomastix strix</name>
    <dbReference type="NCBI Taxonomy" id="222440"/>
    <lineage>
        <taxon>Eukaryota</taxon>
        <taxon>Metamonada</taxon>
        <taxon>Preaxostyla</taxon>
        <taxon>Oxymonadida</taxon>
        <taxon>Streblomastigidae</taxon>
        <taxon>Streblomastix</taxon>
    </lineage>
</organism>
<sequence>MALTSKYLFFAERHGKSKCDSEIGEAKRLLKQNLPADGVGNIKDLQKILQENSMKSKNHKEFIIHQDDVTFQPKSIQLANIKQYLYFSRKSKDSKVLAFHTFESTENIEVNMKEKDLEKKERKHSIEKEKVPQTSTPPRVQSIIGSRMDKEQVQESEEEEKEEEGIDDEPKQILQNKRNNKKNQKPFQMNKRKRRRIDFEEDDEDIDISLDESEQLRDEFSSNEDDLMEEAIEKTNKRQGKRTIIKKKQYKEQLIR</sequence>
<accession>A0A5J4WYH1</accession>
<feature type="compositionally biased region" description="Acidic residues" evidence="1">
    <location>
        <begin position="199"/>
        <end position="213"/>
    </location>
</feature>
<evidence type="ECO:0000256" key="1">
    <source>
        <dbReference type="SAM" id="MobiDB-lite"/>
    </source>
</evidence>